<dbReference type="EMBL" id="JAAOCA010000015">
    <property type="protein sequence ID" value="MBD1599734.1"/>
    <property type="molecule type" value="Genomic_DNA"/>
</dbReference>
<reference evidence="4 5" key="1">
    <citation type="journal article" date="2020" name="Insects">
        <title>Bacteria Belonging to Pseudomonas typographi sp. nov. from the Bark Beetle Ips typographus Have Genomic Potential to Aid in the Host Ecology.</title>
        <authorList>
            <person name="Peral-Aranega E."/>
            <person name="Saati-Santamaria Z."/>
            <person name="Kolarik M."/>
            <person name="Rivas R."/>
            <person name="Garcia-Fraile P."/>
        </authorList>
    </citation>
    <scope>NUCLEOTIDE SEQUENCE [LARGE SCALE GENOMIC DNA]</scope>
    <source>
        <strain evidence="4 5">CA3A</strain>
    </source>
</reference>
<protein>
    <submittedName>
        <fullName evidence="4">Agmatinase</fullName>
    </submittedName>
</protein>
<comment type="caution">
    <text evidence="4">The sequence shown here is derived from an EMBL/GenBank/DDBJ whole genome shotgun (WGS) entry which is preliminary data.</text>
</comment>
<keyword evidence="2" id="KW-0378">Hydrolase</keyword>
<keyword evidence="5" id="KW-1185">Reference proteome</keyword>
<dbReference type="PROSITE" id="PS51409">
    <property type="entry name" value="ARGINASE_2"/>
    <property type="match status" value="1"/>
</dbReference>
<accession>A0ABR7Z2L4</accession>
<dbReference type="Proteomes" id="UP000805841">
    <property type="component" value="Unassembled WGS sequence"/>
</dbReference>
<dbReference type="Pfam" id="PF00491">
    <property type="entry name" value="Arginase"/>
    <property type="match status" value="1"/>
</dbReference>
<proteinExistence type="inferred from homology"/>
<evidence type="ECO:0000256" key="3">
    <source>
        <dbReference type="PROSITE-ProRule" id="PRU00742"/>
    </source>
</evidence>
<evidence type="ECO:0000256" key="1">
    <source>
        <dbReference type="ARBA" id="ARBA00022723"/>
    </source>
</evidence>
<name>A0ABR7Z2L4_9PSED</name>
<gene>
    <name evidence="4" type="ORF">HAQ05_13595</name>
</gene>
<dbReference type="PANTHER" id="PTHR11358:SF26">
    <property type="entry name" value="GUANIDINO ACID HYDROLASE, MITOCHONDRIAL"/>
    <property type="match status" value="1"/>
</dbReference>
<dbReference type="InterPro" id="IPR023696">
    <property type="entry name" value="Ureohydrolase_dom_sf"/>
</dbReference>
<evidence type="ECO:0000256" key="2">
    <source>
        <dbReference type="ARBA" id="ARBA00022801"/>
    </source>
</evidence>
<comment type="similarity">
    <text evidence="3">Belongs to the arginase family.</text>
</comment>
<evidence type="ECO:0000313" key="4">
    <source>
        <dbReference type="EMBL" id="MBD1599734.1"/>
    </source>
</evidence>
<sequence>MSHYPTWPEILAGKHWRTTHFPRIKEDMPTFLGVPHAIREDDLQGADVVIIGAPFAAGWGSKYSGVDKAEWLAATTRVRQQSIRYRGGYVQEFDLDIFEYLKVVDYGEADIPVEASYESTVERILEAQEAVERKVKQALVAGAVPVVIGQNSPCASYGVGRPVAEHINGPMGMISLDTHWDAWPYDWATMSPHIAGSTNWKDKLFRDCPGYGIPNLVEIGERGMLESPEVVRHYVNNGACFMPMWKVRTELGIEGVIKNLDQAYQGTAGVYAHFDMDVLGGAGPGDGDLLGELAEPMGMTDYEAIRIAHEIGKRGCDGFSFLCIPPGSAVQYRVVVYVLTYFLAGLAMRKIAKAQSADKEAPNA</sequence>
<organism evidence="4 5">
    <name type="scientific">Pseudomonas typographi</name>
    <dbReference type="NCBI Taxonomy" id="2715964"/>
    <lineage>
        <taxon>Bacteria</taxon>
        <taxon>Pseudomonadati</taxon>
        <taxon>Pseudomonadota</taxon>
        <taxon>Gammaproteobacteria</taxon>
        <taxon>Pseudomonadales</taxon>
        <taxon>Pseudomonadaceae</taxon>
        <taxon>Pseudomonas</taxon>
    </lineage>
</organism>
<evidence type="ECO:0000313" key="5">
    <source>
        <dbReference type="Proteomes" id="UP000805841"/>
    </source>
</evidence>
<keyword evidence="1" id="KW-0479">Metal-binding</keyword>
<dbReference type="RefSeq" id="WP_190421415.1">
    <property type="nucleotide sequence ID" value="NZ_JAAOCA010000015.1"/>
</dbReference>
<dbReference type="SUPFAM" id="SSF52768">
    <property type="entry name" value="Arginase/deacetylase"/>
    <property type="match status" value="1"/>
</dbReference>
<dbReference type="InterPro" id="IPR006035">
    <property type="entry name" value="Ureohydrolase"/>
</dbReference>
<dbReference type="PANTHER" id="PTHR11358">
    <property type="entry name" value="ARGINASE/AGMATINASE"/>
    <property type="match status" value="1"/>
</dbReference>
<dbReference type="Gene3D" id="3.40.800.10">
    <property type="entry name" value="Ureohydrolase domain"/>
    <property type="match status" value="1"/>
</dbReference>